<dbReference type="Proteomes" id="UP000204584">
    <property type="component" value="Segment"/>
</dbReference>
<accession>S4VYM4</accession>
<protein>
    <submittedName>
        <fullName evidence="1">Uncharacterized protein</fullName>
    </submittedName>
</protein>
<gene>
    <name evidence="1" type="ORF">psal_cds_1389</name>
</gene>
<keyword evidence="2" id="KW-1185">Reference proteome</keyword>
<organism evidence="1 2">
    <name type="scientific">Pandoravirus salinus</name>
    <dbReference type="NCBI Taxonomy" id="1349410"/>
    <lineage>
        <taxon>Viruses</taxon>
        <taxon>Pandoravirus</taxon>
    </lineage>
</organism>
<dbReference type="EMBL" id="KC977571">
    <property type="protein sequence ID" value="AGO85804.1"/>
    <property type="molecule type" value="Genomic_DNA"/>
</dbReference>
<reference evidence="1 2" key="1">
    <citation type="journal article" date="2013" name="Science">
        <title>Pandoraviruses: amoeba viruses with genomes up to 2.5 Mb reaching that of parasitic eukaryotes.</title>
        <authorList>
            <person name="Philippe N."/>
            <person name="Legendre M."/>
            <person name="Doutre G."/>
            <person name="Coute Y."/>
            <person name="Poirot O."/>
            <person name="Lescot M."/>
            <person name="Arslan D."/>
            <person name="Seltzer V."/>
            <person name="Bertaux L."/>
            <person name="Bruley C."/>
            <person name="Garin J."/>
            <person name="Claverie J.M."/>
            <person name="Abergel C."/>
        </authorList>
    </citation>
    <scope>NUCLEOTIDE SEQUENCE [LARGE SCALE GENOMIC DNA]</scope>
</reference>
<dbReference type="KEGG" id="vg:16607591"/>
<dbReference type="RefSeq" id="YP_008438884.1">
    <property type="nucleotide sequence ID" value="NC_022098.1"/>
</dbReference>
<sequence length="333" mass="35844">MQDAGEALDPGPRVRGYEVHVLAGLPVELWSVIASFCADDRASTVALAAVCRALRVAVARLAVAGVERARASVDRMVDAWERLAADGDRAWAAGIDCERCAGMSDDEGRTIRTVGTSTHVVRRYVVYGLAANGTLCDDCAIETVGCLHNIGLAWAAPVVVERVDLDAPHVWGDFGAIAPSGPVDDARFIVPGGLLHLINERAAARLAALAPVPPTYFFHDESTRLAALPSVRSWLPVGLAHVEGHRYRGLFVCCDEGHPMWGAVAAACVDAGRTAAGDWRTAYSEWWTAYPHMDALMTAYREQRNNDGDVIDIISWATDVAFDRDAPGSEIIR</sequence>
<evidence type="ECO:0000313" key="2">
    <source>
        <dbReference type="Proteomes" id="UP000204584"/>
    </source>
</evidence>
<evidence type="ECO:0000313" key="1">
    <source>
        <dbReference type="EMBL" id="AGO85804.1"/>
    </source>
</evidence>
<dbReference type="GeneID" id="16607591"/>
<proteinExistence type="predicted"/>
<name>S4VYM4_9VIRU</name>